<accession>A0AAV7NV51</accession>
<organism evidence="2 3">
    <name type="scientific">Pleurodeles waltl</name>
    <name type="common">Iberian ribbed newt</name>
    <dbReference type="NCBI Taxonomy" id="8319"/>
    <lineage>
        <taxon>Eukaryota</taxon>
        <taxon>Metazoa</taxon>
        <taxon>Chordata</taxon>
        <taxon>Craniata</taxon>
        <taxon>Vertebrata</taxon>
        <taxon>Euteleostomi</taxon>
        <taxon>Amphibia</taxon>
        <taxon>Batrachia</taxon>
        <taxon>Caudata</taxon>
        <taxon>Salamandroidea</taxon>
        <taxon>Salamandridae</taxon>
        <taxon>Pleurodelinae</taxon>
        <taxon>Pleurodeles</taxon>
    </lineage>
</organism>
<dbReference type="EMBL" id="JANPWB010000012">
    <property type="protein sequence ID" value="KAJ1119354.1"/>
    <property type="molecule type" value="Genomic_DNA"/>
</dbReference>
<keyword evidence="3" id="KW-1185">Reference proteome</keyword>
<dbReference type="Proteomes" id="UP001066276">
    <property type="component" value="Chromosome 8"/>
</dbReference>
<reference evidence="2" key="1">
    <citation type="journal article" date="2022" name="bioRxiv">
        <title>Sequencing and chromosome-scale assembly of the giantPleurodeles waltlgenome.</title>
        <authorList>
            <person name="Brown T."/>
            <person name="Elewa A."/>
            <person name="Iarovenko S."/>
            <person name="Subramanian E."/>
            <person name="Araus A.J."/>
            <person name="Petzold A."/>
            <person name="Susuki M."/>
            <person name="Suzuki K.-i.T."/>
            <person name="Hayashi T."/>
            <person name="Toyoda A."/>
            <person name="Oliveira C."/>
            <person name="Osipova E."/>
            <person name="Leigh N.D."/>
            <person name="Simon A."/>
            <person name="Yun M.H."/>
        </authorList>
    </citation>
    <scope>NUCLEOTIDE SEQUENCE</scope>
    <source>
        <strain evidence="2">20211129_DDA</strain>
        <tissue evidence="2">Liver</tissue>
    </source>
</reference>
<proteinExistence type="predicted"/>
<name>A0AAV7NV51_PLEWA</name>
<evidence type="ECO:0000256" key="1">
    <source>
        <dbReference type="SAM" id="MobiDB-lite"/>
    </source>
</evidence>
<sequence length="114" mass="12027">MCRPDAIILGSRPRWKLDEAPGGRLRHWGSAALELCRVRRGSARIHLRGNPGSTNTSKVPGKVSRETGSTVTCAFSESLRTASKAVASAGAAIRTQEEEKVGVKGGEKGSGGQR</sequence>
<evidence type="ECO:0000313" key="3">
    <source>
        <dbReference type="Proteomes" id="UP001066276"/>
    </source>
</evidence>
<evidence type="ECO:0000313" key="2">
    <source>
        <dbReference type="EMBL" id="KAJ1119354.1"/>
    </source>
</evidence>
<feature type="region of interest" description="Disordered" evidence="1">
    <location>
        <begin position="46"/>
        <end position="65"/>
    </location>
</feature>
<protein>
    <submittedName>
        <fullName evidence="2">Uncharacterized protein</fullName>
    </submittedName>
</protein>
<gene>
    <name evidence="2" type="ORF">NDU88_007540</name>
</gene>
<comment type="caution">
    <text evidence="2">The sequence shown here is derived from an EMBL/GenBank/DDBJ whole genome shotgun (WGS) entry which is preliminary data.</text>
</comment>
<dbReference type="AlphaFoldDB" id="A0AAV7NV51"/>